<dbReference type="RefSeq" id="WP_004980617.1">
    <property type="nucleotide sequence ID" value="NZ_DS999641.1"/>
</dbReference>
<evidence type="ECO:0000313" key="2">
    <source>
        <dbReference type="Proteomes" id="UP000003824"/>
    </source>
</evidence>
<evidence type="ECO:0000313" key="1">
    <source>
        <dbReference type="EMBL" id="EFE65820.2"/>
    </source>
</evidence>
<dbReference type="AlphaFoldDB" id="D6A4I0"/>
<accession>D6A4I0</accession>
<reference evidence="2" key="1">
    <citation type="submission" date="2008-12" db="EMBL/GenBank/DDBJ databases">
        <title>Annotation of Streptomyces ghanaensis ATCC 14672.</title>
        <authorList>
            <consortium name="The Broad Institute Genome Sequencing Platform"/>
            <consortium name="Broad Institute Microbial Sequencing Center"/>
            <person name="Fischbach M."/>
            <person name="Ward D."/>
            <person name="Young S."/>
            <person name="Kodira C.D."/>
            <person name="Zeng Q."/>
            <person name="Koehrsen M."/>
            <person name="Godfrey P."/>
            <person name="Alvarado L."/>
            <person name="Berlin A.M."/>
            <person name="Borenstein D."/>
            <person name="Chen Z."/>
            <person name="Engels R."/>
            <person name="Freedman E."/>
            <person name="Gellesch M."/>
            <person name="Goldberg J."/>
            <person name="Griggs A."/>
            <person name="Gujja S."/>
            <person name="Heiman D.I."/>
            <person name="Hepburn T.A."/>
            <person name="Howarth C."/>
            <person name="Jen D."/>
            <person name="Larson L."/>
            <person name="Lewis B."/>
            <person name="Mehta T."/>
            <person name="Park D."/>
            <person name="Pearson M."/>
            <person name="Roberts A."/>
            <person name="Saif S."/>
            <person name="Shea T.D."/>
            <person name="Shenoy N."/>
            <person name="Sisk P."/>
            <person name="Stolte C."/>
            <person name="Sykes S.N."/>
            <person name="Walk T."/>
            <person name="White J."/>
            <person name="Yandava C."/>
            <person name="Straight P."/>
            <person name="Clardy J."/>
            <person name="Hung D."/>
            <person name="Kolter R."/>
            <person name="Mekalanos J."/>
            <person name="Walker S."/>
            <person name="Walsh C.T."/>
            <person name="Wieland B.L.C."/>
            <person name="Ilzarbe M."/>
            <person name="Galagan J."/>
            <person name="Nusbaum C."/>
            <person name="Birren B."/>
        </authorList>
    </citation>
    <scope>NUCLEOTIDE SEQUENCE [LARGE SCALE GENOMIC DNA]</scope>
    <source>
        <strain evidence="2">ATCC 14672 / DSM 40746 / JCM 4963 / KCTC 9882 / NRRL B-12104 / FH 1290</strain>
    </source>
</reference>
<sequence>MNPAKPAERLPAKPGRRRYISATTERLLADCFPGLVPATVIEDALRQKAIREGRLAAPRRRGGKP</sequence>
<organism evidence="1 2">
    <name type="scientific">Streptomyces viridosporus (strain ATCC 14672 / DSM 40746 / JCM 4963 / KCTC 9882 / NRRL B-12104 / FH 1290)</name>
    <name type="common">Streptomyces ghanaensis</name>
    <dbReference type="NCBI Taxonomy" id="566461"/>
    <lineage>
        <taxon>Bacteria</taxon>
        <taxon>Bacillati</taxon>
        <taxon>Actinomycetota</taxon>
        <taxon>Actinomycetes</taxon>
        <taxon>Kitasatosporales</taxon>
        <taxon>Streptomycetaceae</taxon>
        <taxon>Streptomyces</taxon>
    </lineage>
</organism>
<protein>
    <submittedName>
        <fullName evidence="1">Predicted protein</fullName>
    </submittedName>
</protein>
<dbReference type="EMBL" id="DS999641">
    <property type="protein sequence ID" value="EFE65820.2"/>
    <property type="molecule type" value="Genomic_DNA"/>
</dbReference>
<gene>
    <name evidence="1" type="ORF">SSFG_01074</name>
</gene>
<name>D6A4I0_STRV1</name>
<dbReference type="Proteomes" id="UP000003824">
    <property type="component" value="Unassembled WGS sequence"/>
</dbReference>
<proteinExistence type="predicted"/>